<organism evidence="7 8">
    <name type="scientific">Rehmannia glutinosa</name>
    <name type="common">Chinese foxglove</name>
    <dbReference type="NCBI Taxonomy" id="99300"/>
    <lineage>
        <taxon>Eukaryota</taxon>
        <taxon>Viridiplantae</taxon>
        <taxon>Streptophyta</taxon>
        <taxon>Embryophyta</taxon>
        <taxon>Tracheophyta</taxon>
        <taxon>Spermatophyta</taxon>
        <taxon>Magnoliopsida</taxon>
        <taxon>eudicotyledons</taxon>
        <taxon>Gunneridae</taxon>
        <taxon>Pentapetalae</taxon>
        <taxon>asterids</taxon>
        <taxon>lamiids</taxon>
        <taxon>Lamiales</taxon>
        <taxon>Orobanchaceae</taxon>
        <taxon>Rehmannieae</taxon>
        <taxon>Rehmannia</taxon>
    </lineage>
</organism>
<evidence type="ECO:0000256" key="3">
    <source>
        <dbReference type="ARBA" id="ARBA00023163"/>
    </source>
</evidence>
<comment type="function">
    <text evidence="4">Transcription factor that specifically binds AT-rich DNA sequences related to the nuclear matrix attachment regions (MARs).</text>
</comment>
<dbReference type="CDD" id="cd11378">
    <property type="entry name" value="DUF296"/>
    <property type="match status" value="1"/>
</dbReference>
<keyword evidence="4" id="KW-0539">Nucleus</keyword>
<keyword evidence="1 4" id="KW-0805">Transcription regulation</keyword>
<dbReference type="Proteomes" id="UP001318860">
    <property type="component" value="Unassembled WGS sequence"/>
</dbReference>
<gene>
    <name evidence="7" type="ORF">DH2020_049121</name>
</gene>
<evidence type="ECO:0000259" key="6">
    <source>
        <dbReference type="PROSITE" id="PS51742"/>
    </source>
</evidence>
<evidence type="ECO:0000256" key="2">
    <source>
        <dbReference type="ARBA" id="ARBA00023125"/>
    </source>
</evidence>
<keyword evidence="8" id="KW-1185">Reference proteome</keyword>
<dbReference type="InterPro" id="IPR039605">
    <property type="entry name" value="AHL"/>
</dbReference>
<feature type="compositionally biased region" description="Gly residues" evidence="5">
    <location>
        <begin position="20"/>
        <end position="47"/>
    </location>
</feature>
<dbReference type="PANTHER" id="PTHR31500">
    <property type="entry name" value="AT-HOOK MOTIF NUCLEAR-LOCALIZED PROTEIN 9"/>
    <property type="match status" value="1"/>
</dbReference>
<dbReference type="Pfam" id="PF03479">
    <property type="entry name" value="PCC"/>
    <property type="match status" value="1"/>
</dbReference>
<evidence type="ECO:0000256" key="5">
    <source>
        <dbReference type="SAM" id="MobiDB-lite"/>
    </source>
</evidence>
<feature type="domain" description="PPC" evidence="6">
    <location>
        <begin position="169"/>
        <end position="311"/>
    </location>
</feature>
<comment type="domain">
    <text evidence="4">The PPC domain mediates interactions between AHL proteins.</text>
</comment>
<evidence type="ECO:0000256" key="1">
    <source>
        <dbReference type="ARBA" id="ARBA00023015"/>
    </source>
</evidence>
<accession>A0ABR0U452</accession>
<keyword evidence="2 4" id="KW-0238">DNA-binding</keyword>
<feature type="region of interest" description="Disordered" evidence="5">
    <location>
        <begin position="1"/>
        <end position="58"/>
    </location>
</feature>
<dbReference type="SUPFAM" id="SSF117856">
    <property type="entry name" value="AF0104/ALDC/Ptd012-like"/>
    <property type="match status" value="1"/>
</dbReference>
<dbReference type="PANTHER" id="PTHR31500:SF64">
    <property type="entry name" value="AT-HOOK MOTIF NUCLEAR-LOCALIZED PROTEIN 12-RELATED"/>
    <property type="match status" value="1"/>
</dbReference>
<feature type="compositionally biased region" description="Polar residues" evidence="5">
    <location>
        <begin position="130"/>
        <end position="139"/>
    </location>
</feature>
<reference evidence="7 8" key="1">
    <citation type="journal article" date="2021" name="Comput. Struct. Biotechnol. J.">
        <title>De novo genome assembly of the potent medicinal plant Rehmannia glutinosa using nanopore technology.</title>
        <authorList>
            <person name="Ma L."/>
            <person name="Dong C."/>
            <person name="Song C."/>
            <person name="Wang X."/>
            <person name="Zheng X."/>
            <person name="Niu Y."/>
            <person name="Chen S."/>
            <person name="Feng W."/>
        </authorList>
    </citation>
    <scope>NUCLEOTIDE SEQUENCE [LARGE SCALE GENOMIC DNA]</scope>
    <source>
        <strain evidence="7">DH-2019</strain>
    </source>
</reference>
<feature type="region of interest" description="Disordered" evidence="5">
    <location>
        <begin position="94"/>
        <end position="155"/>
    </location>
</feature>
<dbReference type="Gene3D" id="3.30.1330.80">
    <property type="entry name" value="Hypothetical protein, similar to alpha- acetolactate decarboxylase, domain 2"/>
    <property type="match status" value="1"/>
</dbReference>
<name>A0ABR0U452_REHGL</name>
<sequence>MDGREGMTLQGPASYYLNRGGSGGGSGLGSSVHGPGGGSATPQGGGLHTPSVFKNLSNPNISVHQNVGISGSSAFHVENHPSQNYPHGISMSVVSSASQGGETTVKKKRGRPRKYGPDGGPKMSLKLSPVSASTPSSEPITPAEKVRRGRPPGTGWKQKLAPLGDWMNSSAGLAFTPHVLHIGVGEDVAAKILAFAQQRPRALCILSGSGSVSAVTLRQPTTSAGTVTYEGRFEILCLSGSYLVAESGGPRNRTGGISISVCSPDGHMIGGAIGGRLTAANPVQVVACSFVYGGTKAKTKAESGTTDEKYLLEHSAEKSSTPFSAAASQTLTPNSGPSAWSLSSRLDVKNSQAEIDLTRG</sequence>
<dbReference type="InterPro" id="IPR005175">
    <property type="entry name" value="PPC_dom"/>
</dbReference>
<evidence type="ECO:0000313" key="8">
    <source>
        <dbReference type="Proteomes" id="UP001318860"/>
    </source>
</evidence>
<protein>
    <recommendedName>
        <fullName evidence="4">AT-hook motif nuclear-localized protein</fullName>
    </recommendedName>
</protein>
<dbReference type="EMBL" id="JABTTQ020003473">
    <property type="protein sequence ID" value="KAK6117076.1"/>
    <property type="molecule type" value="Genomic_DNA"/>
</dbReference>
<comment type="subcellular location">
    <subcellularLocation>
        <location evidence="4">Nucleus</location>
    </subcellularLocation>
</comment>
<proteinExistence type="predicted"/>
<evidence type="ECO:0000256" key="4">
    <source>
        <dbReference type="RuleBase" id="RU367031"/>
    </source>
</evidence>
<keyword evidence="3 4" id="KW-0804">Transcription</keyword>
<feature type="region of interest" description="Disordered" evidence="5">
    <location>
        <begin position="321"/>
        <end position="343"/>
    </location>
</feature>
<evidence type="ECO:0000313" key="7">
    <source>
        <dbReference type="EMBL" id="KAK6117076.1"/>
    </source>
</evidence>
<comment type="caution">
    <text evidence="7">The sequence shown here is derived from an EMBL/GenBank/DDBJ whole genome shotgun (WGS) entry which is preliminary data.</text>
</comment>
<dbReference type="PROSITE" id="PS51742">
    <property type="entry name" value="PPC"/>
    <property type="match status" value="1"/>
</dbReference>